<evidence type="ECO:0000256" key="2">
    <source>
        <dbReference type="ARBA" id="ARBA00023002"/>
    </source>
</evidence>
<dbReference type="InParanoid" id="A0A259U005"/>
<dbReference type="CDD" id="cd05233">
    <property type="entry name" value="SDR_c"/>
    <property type="match status" value="1"/>
</dbReference>
<name>A0A259U005_9BACT</name>
<dbReference type="AlphaFoldDB" id="A0A259U005"/>
<dbReference type="OrthoDB" id="9810734at2"/>
<protein>
    <submittedName>
        <fullName evidence="5">NAD-binding protein</fullName>
    </submittedName>
</protein>
<proteinExistence type="inferred from homology"/>
<dbReference type="PANTHER" id="PTHR44196:SF1">
    <property type="entry name" value="DEHYDROGENASE_REDUCTASE SDR FAMILY MEMBER 7B"/>
    <property type="match status" value="1"/>
</dbReference>
<reference evidence="5 6" key="1">
    <citation type="submission" date="2016-11" db="EMBL/GenBank/DDBJ databases">
        <title>Study of marine rhodopsin-containing bacteria.</title>
        <authorList>
            <person name="Yoshizawa S."/>
            <person name="Kumagai Y."/>
            <person name="Kogure K."/>
        </authorList>
    </citation>
    <scope>NUCLEOTIDE SEQUENCE [LARGE SCALE GENOMIC DNA]</scope>
    <source>
        <strain evidence="5 6">SG-29</strain>
    </source>
</reference>
<evidence type="ECO:0000313" key="6">
    <source>
        <dbReference type="Proteomes" id="UP000216446"/>
    </source>
</evidence>
<dbReference type="SMART" id="SM00822">
    <property type="entry name" value="PKS_KR"/>
    <property type="match status" value="1"/>
</dbReference>
<dbReference type="InterPro" id="IPR020904">
    <property type="entry name" value="Sc_DH/Rdtase_CS"/>
</dbReference>
<dbReference type="RefSeq" id="WP_094548466.1">
    <property type="nucleotide sequence ID" value="NZ_MQWB01000001.1"/>
</dbReference>
<dbReference type="InterPro" id="IPR057326">
    <property type="entry name" value="KR_dom"/>
</dbReference>
<evidence type="ECO:0000256" key="1">
    <source>
        <dbReference type="ARBA" id="ARBA00006484"/>
    </source>
</evidence>
<dbReference type="Gene3D" id="3.40.50.720">
    <property type="entry name" value="NAD(P)-binding Rossmann-like Domain"/>
    <property type="match status" value="1"/>
</dbReference>
<dbReference type="PROSITE" id="PS00061">
    <property type="entry name" value="ADH_SHORT"/>
    <property type="match status" value="1"/>
</dbReference>
<evidence type="ECO:0000256" key="3">
    <source>
        <dbReference type="RuleBase" id="RU000363"/>
    </source>
</evidence>
<dbReference type="InterPro" id="IPR036291">
    <property type="entry name" value="NAD(P)-bd_dom_sf"/>
</dbReference>
<keyword evidence="2" id="KW-0560">Oxidoreductase</keyword>
<dbReference type="GO" id="GO:0016491">
    <property type="term" value="F:oxidoreductase activity"/>
    <property type="evidence" value="ECO:0007669"/>
    <property type="project" value="UniProtKB-KW"/>
</dbReference>
<dbReference type="SUPFAM" id="SSF51735">
    <property type="entry name" value="NAD(P)-binding Rossmann-fold domains"/>
    <property type="match status" value="1"/>
</dbReference>
<sequence>MNLDSTVAVVTGASRGIGRATSLALAAGGCHVFGLARSEGDLESLSEILGDRFTPLVADVTDPQATKDAIDRAAEEGGRLDILVNNAGLGRFDPVDEQSLDDWNLQIDTNLSGVFYCTRAAVPHMKAQAKERGDGTEAGHIVHVASIAGLIGNPNLSAYNATKHGLRGFSDATMKELRPFGIRTTCVYPGSVDTSFGDKAGMSENPHAMSPESIADTICHVITSPYKTLISEVVMRPMGARK</sequence>
<comment type="caution">
    <text evidence="5">The sequence shown here is derived from an EMBL/GenBank/DDBJ whole genome shotgun (WGS) entry which is preliminary data.</text>
</comment>
<evidence type="ECO:0000259" key="4">
    <source>
        <dbReference type="SMART" id="SM00822"/>
    </source>
</evidence>
<organism evidence="5 6">
    <name type="scientific">Rubricoccus marinus</name>
    <dbReference type="NCBI Taxonomy" id="716817"/>
    <lineage>
        <taxon>Bacteria</taxon>
        <taxon>Pseudomonadati</taxon>
        <taxon>Rhodothermota</taxon>
        <taxon>Rhodothermia</taxon>
        <taxon>Rhodothermales</taxon>
        <taxon>Rubricoccaceae</taxon>
        <taxon>Rubricoccus</taxon>
    </lineage>
</organism>
<dbReference type="PANTHER" id="PTHR44196">
    <property type="entry name" value="DEHYDROGENASE/REDUCTASE SDR FAMILY MEMBER 7B"/>
    <property type="match status" value="1"/>
</dbReference>
<dbReference type="PRINTS" id="PR00080">
    <property type="entry name" value="SDRFAMILY"/>
</dbReference>
<keyword evidence="6" id="KW-1185">Reference proteome</keyword>
<dbReference type="EMBL" id="MQWB01000001">
    <property type="protein sequence ID" value="OZC03280.1"/>
    <property type="molecule type" value="Genomic_DNA"/>
</dbReference>
<dbReference type="FunFam" id="3.40.50.720:FF:000084">
    <property type="entry name" value="Short-chain dehydrogenase reductase"/>
    <property type="match status" value="1"/>
</dbReference>
<dbReference type="Proteomes" id="UP000216446">
    <property type="component" value="Unassembled WGS sequence"/>
</dbReference>
<dbReference type="InterPro" id="IPR002347">
    <property type="entry name" value="SDR_fam"/>
</dbReference>
<accession>A0A259U005</accession>
<comment type="similarity">
    <text evidence="1 3">Belongs to the short-chain dehydrogenases/reductases (SDR) family.</text>
</comment>
<dbReference type="GO" id="GO:0016020">
    <property type="term" value="C:membrane"/>
    <property type="evidence" value="ECO:0007669"/>
    <property type="project" value="TreeGrafter"/>
</dbReference>
<dbReference type="PRINTS" id="PR00081">
    <property type="entry name" value="GDHRDH"/>
</dbReference>
<dbReference type="Pfam" id="PF00106">
    <property type="entry name" value="adh_short"/>
    <property type="match status" value="1"/>
</dbReference>
<feature type="domain" description="Ketoreductase" evidence="4">
    <location>
        <begin position="6"/>
        <end position="193"/>
    </location>
</feature>
<gene>
    <name evidence="5" type="ORF">BSZ36_09995</name>
</gene>
<evidence type="ECO:0000313" key="5">
    <source>
        <dbReference type="EMBL" id="OZC03280.1"/>
    </source>
</evidence>